<comment type="caution">
    <text evidence="1">The sequence shown here is derived from an EMBL/GenBank/DDBJ whole genome shotgun (WGS) entry which is preliminary data.</text>
</comment>
<dbReference type="Proteomes" id="UP000028500">
    <property type="component" value="Unassembled WGS sequence"/>
</dbReference>
<reference evidence="1" key="1">
    <citation type="submission" date="2013-07" db="EMBL/GenBank/DDBJ databases">
        <title>Sub-species coevolution in mutualistic symbiosis.</title>
        <authorList>
            <person name="Murfin K."/>
            <person name="Klassen J."/>
            <person name="Lee M."/>
            <person name="Forst S."/>
            <person name="Stock P."/>
            <person name="Goodrich-Blair H."/>
        </authorList>
    </citation>
    <scope>NUCLEOTIDE SEQUENCE [LARGE SCALE GENOMIC DNA]</scope>
    <source>
        <strain evidence="1">Kraussei Quebec</strain>
    </source>
</reference>
<evidence type="ECO:0000313" key="2">
    <source>
        <dbReference type="Proteomes" id="UP000028500"/>
    </source>
</evidence>
<dbReference type="AlphaFoldDB" id="A0A077PF47"/>
<dbReference type="HOGENOM" id="CLU_214004_0_0_6"/>
<accession>A0A077PF47</accession>
<protein>
    <submittedName>
        <fullName evidence="1">Uncharacterized protein</fullName>
    </submittedName>
</protein>
<dbReference type="EMBL" id="CBSY010000119">
    <property type="protein sequence ID" value="CDH19321.1"/>
    <property type="molecule type" value="Genomic_DNA"/>
</dbReference>
<evidence type="ECO:0000313" key="1">
    <source>
        <dbReference type="EMBL" id="CDH19321.1"/>
    </source>
</evidence>
<gene>
    <name evidence="1" type="ORF">XBKQ1_2050002</name>
</gene>
<keyword evidence="2" id="KW-1185">Reference proteome</keyword>
<name>A0A077PF47_XENBV</name>
<organism evidence="1 2">
    <name type="scientific">Xenorhabdus bovienii str. kraussei Quebec</name>
    <dbReference type="NCBI Taxonomy" id="1398203"/>
    <lineage>
        <taxon>Bacteria</taxon>
        <taxon>Pseudomonadati</taxon>
        <taxon>Pseudomonadota</taxon>
        <taxon>Gammaproteobacteria</taxon>
        <taxon>Enterobacterales</taxon>
        <taxon>Morganellaceae</taxon>
        <taxon>Xenorhabdus</taxon>
    </lineage>
</organism>
<proteinExistence type="predicted"/>
<sequence>MPVGVGIVADFDPEHYFSSSWVSKKLILCIYYNVYFNNSFLIKGLLKNNLVIF</sequence>